<evidence type="ECO:0000313" key="2">
    <source>
        <dbReference type="Proteomes" id="UP001148203"/>
    </source>
</evidence>
<keyword evidence="2" id="KW-1185">Reference proteome</keyword>
<dbReference type="GO" id="GO:0016740">
    <property type="term" value="F:transferase activity"/>
    <property type="evidence" value="ECO:0007669"/>
    <property type="project" value="UniProtKB-KW"/>
</dbReference>
<dbReference type="Pfam" id="PF11316">
    <property type="entry name" value="Rhamno_transf"/>
    <property type="match status" value="1"/>
</dbReference>
<dbReference type="RefSeq" id="WP_273913617.1">
    <property type="nucleotide sequence ID" value="NZ_JAMDGX010000093.1"/>
</dbReference>
<organism evidence="1 2">
    <name type="scientific">Pseudomonas fontis</name>
    <dbReference type="NCBI Taxonomy" id="2942633"/>
    <lineage>
        <taxon>Bacteria</taxon>
        <taxon>Pseudomonadati</taxon>
        <taxon>Pseudomonadota</taxon>
        <taxon>Gammaproteobacteria</taxon>
        <taxon>Pseudomonadales</taxon>
        <taxon>Pseudomonadaceae</taxon>
        <taxon>Pseudomonas</taxon>
    </lineage>
</organism>
<proteinExistence type="predicted"/>
<sequence length="197" mass="22429">MRNSLKHYIFTNFGIGIKDELWLSYRLEIFINTVFPTLQNQKNKNFEWIIFIDEALATIYKSRLVTAMSASGLNVRTQAVSDYFLVNQEIEKILKNTKEQVVLTSRIDDDDCIREDVVEIIQNEASSAEHTDDVLLISLKNGIELLPSDNCYREVALDTLALALTLVSKSQNTKHLSITHYPHHEVVDTLKAQTAAS</sequence>
<accession>A0ABT5NUU6</accession>
<keyword evidence="1" id="KW-0808">Transferase</keyword>
<evidence type="ECO:0000313" key="1">
    <source>
        <dbReference type="EMBL" id="MDD0991944.1"/>
    </source>
</evidence>
<dbReference type="Proteomes" id="UP001148203">
    <property type="component" value="Unassembled WGS sequence"/>
</dbReference>
<name>A0ABT5NUU6_9PSED</name>
<comment type="caution">
    <text evidence="1">The sequence shown here is derived from an EMBL/GenBank/DDBJ whole genome shotgun (WGS) entry which is preliminary data.</text>
</comment>
<gene>
    <name evidence="1" type="ORF">M5G11_15515</name>
</gene>
<dbReference type="EMBL" id="JAMDGY010000044">
    <property type="protein sequence ID" value="MDD0991944.1"/>
    <property type="molecule type" value="Genomic_DNA"/>
</dbReference>
<protein>
    <submittedName>
        <fullName evidence="1">Rhamnosyl transferase</fullName>
    </submittedName>
</protein>
<reference evidence="1 2" key="1">
    <citation type="submission" date="2022-05" db="EMBL/GenBank/DDBJ databases">
        <title>Novel Pseudomonas spp. Isolated from a Rainbow Trout Aquaculture Facility.</title>
        <authorList>
            <person name="Testerman T."/>
            <person name="Graf J."/>
        </authorList>
    </citation>
    <scope>NUCLEOTIDE SEQUENCE [LARGE SCALE GENOMIC DNA]</scope>
    <source>
        <strain evidence="1 2">ID681</strain>
    </source>
</reference>
<dbReference type="InterPro" id="IPR021466">
    <property type="entry name" value="Put_rhamnosyl_transferase"/>
</dbReference>